<evidence type="ECO:0000256" key="1">
    <source>
        <dbReference type="ARBA" id="ARBA00000491"/>
    </source>
</evidence>
<evidence type="ECO:0000256" key="9">
    <source>
        <dbReference type="ARBA" id="ARBA00023304"/>
    </source>
</evidence>
<evidence type="ECO:0000313" key="13">
    <source>
        <dbReference type="Proteomes" id="UP000270626"/>
    </source>
</evidence>
<keyword evidence="8 10" id="KW-0456">Lyase</keyword>
<reference evidence="12 13" key="1">
    <citation type="submission" date="2018-10" db="EMBL/GenBank/DDBJ databases">
        <title>Genomic Encyclopedia of Type Strains, Phase IV (KMG-IV): sequencing the most valuable type-strain genomes for metagenomic binning, comparative biology and taxonomic classification.</title>
        <authorList>
            <person name="Goeker M."/>
        </authorList>
    </citation>
    <scope>NUCLEOTIDE SEQUENCE [LARGE SCALE GENOMIC DNA]</scope>
    <source>
        <strain evidence="12 13">DSM 23841</strain>
    </source>
</reference>
<comment type="catalytic activity">
    <reaction evidence="1 10">
        <text>(2R,3S)-3-isopropylmalate = (2S)-2-isopropylmalate</text>
        <dbReference type="Rhea" id="RHEA:32287"/>
        <dbReference type="ChEBI" id="CHEBI:1178"/>
        <dbReference type="ChEBI" id="CHEBI:35121"/>
        <dbReference type="EC" id="4.2.1.33"/>
    </reaction>
</comment>
<gene>
    <name evidence="10" type="primary">leuD</name>
    <name evidence="12" type="ORF">DFR40_1385</name>
</gene>
<dbReference type="Proteomes" id="UP000270626">
    <property type="component" value="Unassembled WGS sequence"/>
</dbReference>
<evidence type="ECO:0000256" key="5">
    <source>
        <dbReference type="ARBA" id="ARBA00011271"/>
    </source>
</evidence>
<accession>A0A495WE63</accession>
<dbReference type="PANTHER" id="PTHR43345:SF5">
    <property type="entry name" value="3-ISOPROPYLMALATE DEHYDRATASE SMALL SUBUNIT"/>
    <property type="match status" value="1"/>
</dbReference>
<proteinExistence type="inferred from homology"/>
<name>A0A495WE63_9RHOO</name>
<keyword evidence="6 10" id="KW-0432">Leucine biosynthesis</keyword>
<dbReference type="CDD" id="cd01577">
    <property type="entry name" value="IPMI_Swivel"/>
    <property type="match status" value="1"/>
</dbReference>
<feature type="domain" description="Aconitase A/isopropylmalate dehydratase small subunit swivel" evidence="11">
    <location>
        <begin position="1"/>
        <end position="132"/>
    </location>
</feature>
<evidence type="ECO:0000256" key="2">
    <source>
        <dbReference type="ARBA" id="ARBA00002695"/>
    </source>
</evidence>
<dbReference type="InterPro" id="IPR004431">
    <property type="entry name" value="3-IsopropMal_deHydase_ssu"/>
</dbReference>
<dbReference type="Pfam" id="PF00694">
    <property type="entry name" value="Aconitase_C"/>
    <property type="match status" value="1"/>
</dbReference>
<dbReference type="Gene3D" id="3.20.19.10">
    <property type="entry name" value="Aconitase, domain 4"/>
    <property type="match status" value="1"/>
</dbReference>
<protein>
    <recommendedName>
        <fullName evidence="10">3-isopropylmalate dehydratase small subunit</fullName>
        <ecNumber evidence="10">4.2.1.33</ecNumber>
    </recommendedName>
    <alternativeName>
        <fullName evidence="10">Alpha-IPM isomerase</fullName>
        <shortName evidence="10">IPMI</shortName>
    </alternativeName>
    <alternativeName>
        <fullName evidence="10">Isopropylmalate isomerase</fullName>
    </alternativeName>
</protein>
<comment type="pathway">
    <text evidence="3 10">Amino-acid biosynthesis; L-leucine biosynthesis; L-leucine from 3-methyl-2-oxobutanoate: step 2/4.</text>
</comment>
<dbReference type="FunFam" id="3.20.19.10:FF:000003">
    <property type="entry name" value="3-isopropylmalate dehydratase small subunit"/>
    <property type="match status" value="1"/>
</dbReference>
<evidence type="ECO:0000256" key="10">
    <source>
        <dbReference type="HAMAP-Rule" id="MF_01031"/>
    </source>
</evidence>
<sequence length="213" mass="24077">MEKFVRLEGLVAPLDRSNVDTDAIIPKQFLKSIKRSGFGPNAFDEWRYMDVGQPGQDNSQRPKNPNFVLNQPRYQGAEVLLTRANFGCGSSREHAPWALLDYGFKAIIAESFADIFFNNCFKNGILPIVLPAAEIEVLFQQVEATPGYKLVVDLPAQAVVRPDGHGVPFQIDAFRKECLINGWDDIGLTLRHADKIKAFEEKRRVEQPWLFAQ</sequence>
<dbReference type="OrthoDB" id="9777465at2"/>
<dbReference type="SUPFAM" id="SSF52016">
    <property type="entry name" value="LeuD/IlvD-like"/>
    <property type="match status" value="1"/>
</dbReference>
<dbReference type="InterPro" id="IPR033940">
    <property type="entry name" value="IPMI_Swivel"/>
</dbReference>
<comment type="function">
    <text evidence="2 10">Catalyzes the isomerization between 2-isopropylmalate and 3-isopropylmalate, via the formation of 2-isopropylmaleate.</text>
</comment>
<dbReference type="EC" id="4.2.1.33" evidence="10"/>
<keyword evidence="7 10" id="KW-0028">Amino-acid biosynthesis</keyword>
<comment type="similarity">
    <text evidence="4 10">Belongs to the LeuD family. LeuD type 1 subfamily.</text>
</comment>
<dbReference type="InterPro" id="IPR000573">
    <property type="entry name" value="AconitaseA/IPMdHydase_ssu_swvl"/>
</dbReference>
<organism evidence="12 13">
    <name type="scientific">Azonexus fungiphilus</name>
    <dbReference type="NCBI Taxonomy" id="146940"/>
    <lineage>
        <taxon>Bacteria</taxon>
        <taxon>Pseudomonadati</taxon>
        <taxon>Pseudomonadota</taxon>
        <taxon>Betaproteobacteria</taxon>
        <taxon>Rhodocyclales</taxon>
        <taxon>Azonexaceae</taxon>
        <taxon>Azonexus</taxon>
    </lineage>
</organism>
<dbReference type="AlphaFoldDB" id="A0A495WE63"/>
<evidence type="ECO:0000259" key="11">
    <source>
        <dbReference type="Pfam" id="PF00694"/>
    </source>
</evidence>
<dbReference type="InterPro" id="IPR015928">
    <property type="entry name" value="Aconitase/3IPM_dehydase_swvl"/>
</dbReference>
<evidence type="ECO:0000313" key="12">
    <source>
        <dbReference type="EMBL" id="RKT59497.1"/>
    </source>
</evidence>
<dbReference type="GO" id="GO:0003861">
    <property type="term" value="F:3-isopropylmalate dehydratase activity"/>
    <property type="evidence" value="ECO:0007669"/>
    <property type="project" value="UniProtKB-UniRule"/>
</dbReference>
<dbReference type="EMBL" id="RBXP01000013">
    <property type="protein sequence ID" value="RKT59497.1"/>
    <property type="molecule type" value="Genomic_DNA"/>
</dbReference>
<evidence type="ECO:0000256" key="6">
    <source>
        <dbReference type="ARBA" id="ARBA00022430"/>
    </source>
</evidence>
<keyword evidence="9 10" id="KW-0100">Branched-chain amino acid biosynthesis</keyword>
<dbReference type="NCBIfam" id="TIGR00171">
    <property type="entry name" value="leuD"/>
    <property type="match status" value="1"/>
</dbReference>
<dbReference type="InterPro" id="IPR050075">
    <property type="entry name" value="LeuD"/>
</dbReference>
<dbReference type="NCBIfam" id="NF002458">
    <property type="entry name" value="PRK01641.1"/>
    <property type="match status" value="1"/>
</dbReference>
<evidence type="ECO:0000256" key="8">
    <source>
        <dbReference type="ARBA" id="ARBA00023239"/>
    </source>
</evidence>
<evidence type="ECO:0000256" key="7">
    <source>
        <dbReference type="ARBA" id="ARBA00022605"/>
    </source>
</evidence>
<dbReference type="UniPathway" id="UPA00048">
    <property type="reaction ID" value="UER00071"/>
</dbReference>
<comment type="caution">
    <text evidence="12">The sequence shown here is derived from an EMBL/GenBank/DDBJ whole genome shotgun (WGS) entry which is preliminary data.</text>
</comment>
<dbReference type="GO" id="GO:0009316">
    <property type="term" value="C:3-isopropylmalate dehydratase complex"/>
    <property type="evidence" value="ECO:0007669"/>
    <property type="project" value="InterPro"/>
</dbReference>
<evidence type="ECO:0000256" key="3">
    <source>
        <dbReference type="ARBA" id="ARBA00004729"/>
    </source>
</evidence>
<dbReference type="GO" id="GO:0009098">
    <property type="term" value="P:L-leucine biosynthetic process"/>
    <property type="evidence" value="ECO:0007669"/>
    <property type="project" value="UniProtKB-UniRule"/>
</dbReference>
<dbReference type="RefSeq" id="WP_121457732.1">
    <property type="nucleotide sequence ID" value="NZ_RBXP01000013.1"/>
</dbReference>
<dbReference type="HAMAP" id="MF_01031">
    <property type="entry name" value="LeuD_type1"/>
    <property type="match status" value="1"/>
</dbReference>
<dbReference type="PANTHER" id="PTHR43345">
    <property type="entry name" value="3-ISOPROPYLMALATE DEHYDRATASE SMALL SUBUNIT 2-RELATED-RELATED"/>
    <property type="match status" value="1"/>
</dbReference>
<comment type="subunit">
    <text evidence="5 10">Heterodimer of LeuC and LeuD.</text>
</comment>
<evidence type="ECO:0000256" key="4">
    <source>
        <dbReference type="ARBA" id="ARBA00009845"/>
    </source>
</evidence>
<keyword evidence="13" id="KW-1185">Reference proteome</keyword>